<evidence type="ECO:0008006" key="4">
    <source>
        <dbReference type="Google" id="ProtNLM"/>
    </source>
</evidence>
<organism evidence="2 3">
    <name type="scientific">Zhihengliuella halotolerans</name>
    <dbReference type="NCBI Taxonomy" id="370736"/>
    <lineage>
        <taxon>Bacteria</taxon>
        <taxon>Bacillati</taxon>
        <taxon>Actinomycetota</taxon>
        <taxon>Actinomycetes</taxon>
        <taxon>Micrococcales</taxon>
        <taxon>Micrococcaceae</taxon>
        <taxon>Zhihengliuella</taxon>
    </lineage>
</organism>
<keyword evidence="1" id="KW-0812">Transmembrane</keyword>
<protein>
    <recommendedName>
        <fullName evidence="4">TadE-like protein</fullName>
    </recommendedName>
</protein>
<keyword evidence="1" id="KW-1133">Transmembrane helix</keyword>
<reference evidence="2 3" key="1">
    <citation type="submission" date="2019-02" db="EMBL/GenBank/DDBJ databases">
        <title>Sequencing the genomes of 1000 actinobacteria strains.</title>
        <authorList>
            <person name="Klenk H.-P."/>
        </authorList>
    </citation>
    <scope>NUCLEOTIDE SEQUENCE [LARGE SCALE GENOMIC DNA]</scope>
    <source>
        <strain evidence="2 3">DSM 17364</strain>
    </source>
</reference>
<dbReference type="EMBL" id="SHLA01000001">
    <property type="protein sequence ID" value="RZU61719.1"/>
    <property type="molecule type" value="Genomic_DNA"/>
</dbReference>
<dbReference type="Proteomes" id="UP000292685">
    <property type="component" value="Unassembled WGS sequence"/>
</dbReference>
<comment type="caution">
    <text evidence="2">The sequence shown here is derived from an EMBL/GenBank/DDBJ whole genome shotgun (WGS) entry which is preliminary data.</text>
</comment>
<evidence type="ECO:0000313" key="3">
    <source>
        <dbReference type="Proteomes" id="UP000292685"/>
    </source>
</evidence>
<evidence type="ECO:0000313" key="2">
    <source>
        <dbReference type="EMBL" id="RZU61719.1"/>
    </source>
</evidence>
<gene>
    <name evidence="2" type="ORF">EV380_1297</name>
</gene>
<keyword evidence="3" id="KW-1185">Reference proteome</keyword>
<proteinExistence type="predicted"/>
<dbReference type="AlphaFoldDB" id="A0A4Q8ADU2"/>
<dbReference type="RefSeq" id="WP_130450130.1">
    <property type="nucleotide sequence ID" value="NZ_SHLA01000001.1"/>
</dbReference>
<feature type="transmembrane region" description="Helical" evidence="1">
    <location>
        <begin position="41"/>
        <end position="61"/>
    </location>
</feature>
<dbReference type="OrthoDB" id="4965440at2"/>
<accession>A0A4Q8ADU2</accession>
<evidence type="ECO:0000256" key="1">
    <source>
        <dbReference type="SAM" id="Phobius"/>
    </source>
</evidence>
<keyword evidence="1" id="KW-0472">Membrane</keyword>
<sequence>MTESRSIRPVGQTRPVSVVARLKSLGNRVRRAVASEESGSAVIEFVMLGVVLLVPLVYLILAAGQIQAASYAAVGAADHAAHAFANAPDESSGAARARDAATRASQNMGISPGATEFEYSCAPGCMQHDGTVTVVVTVSIELPLMPPGVDAAVGSVNADSTRLFGGL</sequence>
<name>A0A4Q8ADU2_9MICC</name>